<comment type="similarity">
    <text evidence="1">Belongs to the SCO1/2 family.</text>
</comment>
<accession>A0A0U4E9Y6</accession>
<dbReference type="Pfam" id="PF02630">
    <property type="entry name" value="SCO1-SenC"/>
    <property type="match status" value="1"/>
</dbReference>
<keyword evidence="8" id="KW-1185">Reference proteome</keyword>
<dbReference type="InterPro" id="IPR003782">
    <property type="entry name" value="SCO1/SenC"/>
</dbReference>
<feature type="binding site" evidence="3">
    <location>
        <position position="64"/>
    </location>
    <ligand>
        <name>Cu cation</name>
        <dbReference type="ChEBI" id="CHEBI:23378"/>
    </ligand>
</feature>
<feature type="chain" id="PRO_5038487292" evidence="5">
    <location>
        <begin position="19"/>
        <end position="192"/>
    </location>
</feature>
<dbReference type="GO" id="GO:0046872">
    <property type="term" value="F:metal ion binding"/>
    <property type="evidence" value="ECO:0007669"/>
    <property type="project" value="UniProtKB-KW"/>
</dbReference>
<reference evidence="7 8" key="1">
    <citation type="submission" date="2016-01" db="EMBL/GenBank/DDBJ databases">
        <title>Complete genome sequence of strain Lentibacillus amyloliquefaciens LAM0015T isolated from saline sediment.</title>
        <authorList>
            <person name="Wang J.-L."/>
            <person name="He M.-X."/>
        </authorList>
    </citation>
    <scope>NUCLEOTIDE SEQUENCE [LARGE SCALE GENOMIC DNA]</scope>
    <source>
        <strain evidence="7 8">LAM0015</strain>
    </source>
</reference>
<dbReference type="CDD" id="cd02968">
    <property type="entry name" value="SCO"/>
    <property type="match status" value="1"/>
</dbReference>
<dbReference type="PANTHER" id="PTHR12151">
    <property type="entry name" value="ELECTRON TRANSPORT PROTIN SCO1/SENC FAMILY MEMBER"/>
    <property type="match status" value="1"/>
</dbReference>
<sequence length="192" mass="21722">MVKFIRLFLLLAFLLFLAACGDQYNGDFSYKVQDFTFTNQDGEEISKSDLDGKFWVVDFIFTNCTTVCPPMTSNMASLQDQLDEAGLQDDVELVSFSVDPERDKPETLKAYAEARGGSFENWNLLTGYDFDTIKEFSIQSFKSAVEQLPDSDQIMHGTSFFIVSPEGNAIKNYDGRKAANMEKIVEDIQDMM</sequence>
<feature type="domain" description="Thioredoxin" evidence="6">
    <location>
        <begin position="26"/>
        <end position="192"/>
    </location>
</feature>
<evidence type="ECO:0000259" key="6">
    <source>
        <dbReference type="PROSITE" id="PS51352"/>
    </source>
</evidence>
<dbReference type="KEGG" id="lao:AOX59_01125"/>
<evidence type="ECO:0000256" key="3">
    <source>
        <dbReference type="PIRSR" id="PIRSR603782-1"/>
    </source>
</evidence>
<evidence type="ECO:0000256" key="4">
    <source>
        <dbReference type="PIRSR" id="PIRSR603782-2"/>
    </source>
</evidence>
<evidence type="ECO:0000313" key="7">
    <source>
        <dbReference type="EMBL" id="ALX47321.1"/>
    </source>
</evidence>
<feature type="binding site" evidence="3">
    <location>
        <position position="156"/>
    </location>
    <ligand>
        <name>Cu cation</name>
        <dbReference type="ChEBI" id="CHEBI:23378"/>
    </ligand>
</feature>
<dbReference type="Proteomes" id="UP000050331">
    <property type="component" value="Chromosome"/>
</dbReference>
<dbReference type="PROSITE" id="PS51257">
    <property type="entry name" value="PROKAR_LIPOPROTEIN"/>
    <property type="match status" value="1"/>
</dbReference>
<dbReference type="EMBL" id="CP013862">
    <property type="protein sequence ID" value="ALX47321.1"/>
    <property type="molecule type" value="Genomic_DNA"/>
</dbReference>
<feature type="signal peptide" evidence="5">
    <location>
        <begin position="1"/>
        <end position="18"/>
    </location>
</feature>
<evidence type="ECO:0000256" key="1">
    <source>
        <dbReference type="ARBA" id="ARBA00010996"/>
    </source>
</evidence>
<dbReference type="AlphaFoldDB" id="A0A0U4E9Y6"/>
<dbReference type="OrthoDB" id="9811998at2"/>
<dbReference type="InterPro" id="IPR036249">
    <property type="entry name" value="Thioredoxin-like_sf"/>
</dbReference>
<dbReference type="PROSITE" id="PS51352">
    <property type="entry name" value="THIOREDOXIN_2"/>
    <property type="match status" value="1"/>
</dbReference>
<keyword evidence="3" id="KW-0479">Metal-binding</keyword>
<keyword evidence="2 3" id="KW-0186">Copper</keyword>
<organism evidence="7 8">
    <name type="scientific">Lentibacillus amyloliquefaciens</name>
    <dbReference type="NCBI Taxonomy" id="1472767"/>
    <lineage>
        <taxon>Bacteria</taxon>
        <taxon>Bacillati</taxon>
        <taxon>Bacillota</taxon>
        <taxon>Bacilli</taxon>
        <taxon>Bacillales</taxon>
        <taxon>Bacillaceae</taxon>
        <taxon>Lentibacillus</taxon>
    </lineage>
</organism>
<evidence type="ECO:0000313" key="8">
    <source>
        <dbReference type="Proteomes" id="UP000050331"/>
    </source>
</evidence>
<evidence type="ECO:0000256" key="5">
    <source>
        <dbReference type="SAM" id="SignalP"/>
    </source>
</evidence>
<evidence type="ECO:0000256" key="2">
    <source>
        <dbReference type="ARBA" id="ARBA00023008"/>
    </source>
</evidence>
<feature type="disulfide bond" description="Redox-active" evidence="4">
    <location>
        <begin position="64"/>
        <end position="68"/>
    </location>
</feature>
<dbReference type="SUPFAM" id="SSF52833">
    <property type="entry name" value="Thioredoxin-like"/>
    <property type="match status" value="1"/>
</dbReference>
<name>A0A0U4E9Y6_9BACI</name>
<dbReference type="PANTHER" id="PTHR12151:SF25">
    <property type="entry name" value="LINALOOL DEHYDRATASE_ISOMERASE DOMAIN-CONTAINING PROTEIN"/>
    <property type="match status" value="1"/>
</dbReference>
<dbReference type="STRING" id="1472767.AOX59_01125"/>
<proteinExistence type="inferred from homology"/>
<protein>
    <submittedName>
        <fullName evidence="7">Cytochrome c oxidase assembly protein</fullName>
    </submittedName>
</protein>
<dbReference type="InterPro" id="IPR013766">
    <property type="entry name" value="Thioredoxin_domain"/>
</dbReference>
<keyword evidence="5" id="KW-0732">Signal</keyword>
<dbReference type="Gene3D" id="3.40.30.10">
    <property type="entry name" value="Glutaredoxin"/>
    <property type="match status" value="1"/>
</dbReference>
<gene>
    <name evidence="7" type="ORF">AOX59_01125</name>
</gene>
<keyword evidence="4" id="KW-1015">Disulfide bond</keyword>
<feature type="binding site" evidence="3">
    <location>
        <position position="68"/>
    </location>
    <ligand>
        <name>Cu cation</name>
        <dbReference type="ChEBI" id="CHEBI:23378"/>
    </ligand>
</feature>